<reference evidence="7" key="2">
    <citation type="submission" date="2021-04" db="EMBL/GenBank/DDBJ databases">
        <authorList>
            <person name="Gilroy R."/>
        </authorList>
    </citation>
    <scope>NUCLEOTIDE SEQUENCE</scope>
    <source>
        <strain evidence="7">ChiHjej12B11-14209</strain>
    </source>
</reference>
<evidence type="ECO:0000256" key="2">
    <source>
        <dbReference type="ARBA" id="ARBA00023015"/>
    </source>
</evidence>
<keyword evidence="2" id="KW-0805">Transcription regulation</keyword>
<sequence>MARNKYPEETIRRILDVAEELFMTKGYEQTTMADIVDGLGGLTKGAVYHHFKSKEEIFEAVFERANRSVVARSEEILADRSLSGLEKICALDEASAAGPSAEMWGAMRPSPDPMRSSRILAREYLDLFDVAHEFIEPAIREGIEDGSVTATHPRETAEAMLLLANLWMVPLFHPLEDEGAYGRRVEVFLRIMHALGVDIVDWEALSSERLAALGEDAAPWASWKWEQTTGCEQEKQPGVG</sequence>
<keyword evidence="4" id="KW-0804">Transcription</keyword>
<dbReference type="GO" id="GO:0003700">
    <property type="term" value="F:DNA-binding transcription factor activity"/>
    <property type="evidence" value="ECO:0007669"/>
    <property type="project" value="TreeGrafter"/>
</dbReference>
<keyword evidence="1" id="KW-0678">Repressor</keyword>
<gene>
    <name evidence="7" type="ORF">IAA19_00025</name>
</gene>
<dbReference type="InterPro" id="IPR050109">
    <property type="entry name" value="HTH-type_TetR-like_transc_reg"/>
</dbReference>
<protein>
    <submittedName>
        <fullName evidence="7">TetR/AcrR family transcriptional regulator</fullName>
    </submittedName>
</protein>
<evidence type="ECO:0000313" key="8">
    <source>
        <dbReference type="Proteomes" id="UP000824062"/>
    </source>
</evidence>
<dbReference type="GO" id="GO:0000976">
    <property type="term" value="F:transcription cis-regulatory region binding"/>
    <property type="evidence" value="ECO:0007669"/>
    <property type="project" value="TreeGrafter"/>
</dbReference>
<organism evidence="7 8">
    <name type="scientific">Candidatus Olsenella pullistercoris</name>
    <dbReference type="NCBI Taxonomy" id="2838712"/>
    <lineage>
        <taxon>Bacteria</taxon>
        <taxon>Bacillati</taxon>
        <taxon>Actinomycetota</taxon>
        <taxon>Coriobacteriia</taxon>
        <taxon>Coriobacteriales</taxon>
        <taxon>Atopobiaceae</taxon>
        <taxon>Olsenella</taxon>
    </lineage>
</organism>
<dbReference type="InterPro" id="IPR001647">
    <property type="entry name" value="HTH_TetR"/>
</dbReference>
<dbReference type="Proteomes" id="UP000824062">
    <property type="component" value="Unassembled WGS sequence"/>
</dbReference>
<dbReference type="SUPFAM" id="SSF48498">
    <property type="entry name" value="Tetracyclin repressor-like, C-terminal domain"/>
    <property type="match status" value="1"/>
</dbReference>
<feature type="domain" description="HTH tetR-type" evidence="6">
    <location>
        <begin position="8"/>
        <end position="69"/>
    </location>
</feature>
<evidence type="ECO:0000256" key="5">
    <source>
        <dbReference type="PROSITE-ProRule" id="PRU00335"/>
    </source>
</evidence>
<evidence type="ECO:0000256" key="3">
    <source>
        <dbReference type="ARBA" id="ARBA00023125"/>
    </source>
</evidence>
<dbReference type="AlphaFoldDB" id="A0A9D2EXF1"/>
<dbReference type="InterPro" id="IPR009057">
    <property type="entry name" value="Homeodomain-like_sf"/>
</dbReference>
<dbReference type="SUPFAM" id="SSF46689">
    <property type="entry name" value="Homeodomain-like"/>
    <property type="match status" value="1"/>
</dbReference>
<name>A0A9D2EXF1_9ACTN</name>
<dbReference type="PANTHER" id="PTHR30055:SF175">
    <property type="entry name" value="HTH-TYPE TRANSCRIPTIONAL REPRESSOR KSTR2"/>
    <property type="match status" value="1"/>
</dbReference>
<dbReference type="Gene3D" id="1.10.357.10">
    <property type="entry name" value="Tetracycline Repressor, domain 2"/>
    <property type="match status" value="1"/>
</dbReference>
<evidence type="ECO:0000256" key="1">
    <source>
        <dbReference type="ARBA" id="ARBA00022491"/>
    </source>
</evidence>
<comment type="caution">
    <text evidence="7">The sequence shown here is derived from an EMBL/GenBank/DDBJ whole genome shotgun (WGS) entry which is preliminary data.</text>
</comment>
<evidence type="ECO:0000256" key="4">
    <source>
        <dbReference type="ARBA" id="ARBA00023163"/>
    </source>
</evidence>
<dbReference type="PANTHER" id="PTHR30055">
    <property type="entry name" value="HTH-TYPE TRANSCRIPTIONAL REGULATOR RUTR"/>
    <property type="match status" value="1"/>
</dbReference>
<evidence type="ECO:0000313" key="7">
    <source>
        <dbReference type="EMBL" id="HIZ45402.1"/>
    </source>
</evidence>
<feature type="DNA-binding region" description="H-T-H motif" evidence="5">
    <location>
        <begin position="32"/>
        <end position="51"/>
    </location>
</feature>
<reference evidence="7" key="1">
    <citation type="journal article" date="2021" name="PeerJ">
        <title>Extensive microbial diversity within the chicken gut microbiome revealed by metagenomics and culture.</title>
        <authorList>
            <person name="Gilroy R."/>
            <person name="Ravi A."/>
            <person name="Getino M."/>
            <person name="Pursley I."/>
            <person name="Horton D.L."/>
            <person name="Alikhan N.F."/>
            <person name="Baker D."/>
            <person name="Gharbi K."/>
            <person name="Hall N."/>
            <person name="Watson M."/>
            <person name="Adriaenssens E.M."/>
            <person name="Foster-Nyarko E."/>
            <person name="Jarju S."/>
            <person name="Secka A."/>
            <person name="Antonio M."/>
            <person name="Oren A."/>
            <person name="Chaudhuri R.R."/>
            <person name="La Ragione R."/>
            <person name="Hildebrand F."/>
            <person name="Pallen M.J."/>
        </authorList>
    </citation>
    <scope>NUCLEOTIDE SEQUENCE</scope>
    <source>
        <strain evidence="7">ChiHjej12B11-14209</strain>
    </source>
</reference>
<proteinExistence type="predicted"/>
<dbReference type="Pfam" id="PF00440">
    <property type="entry name" value="TetR_N"/>
    <property type="match status" value="1"/>
</dbReference>
<dbReference type="InterPro" id="IPR036271">
    <property type="entry name" value="Tet_transcr_reg_TetR-rel_C_sf"/>
</dbReference>
<keyword evidence="3 5" id="KW-0238">DNA-binding</keyword>
<dbReference type="PROSITE" id="PS50977">
    <property type="entry name" value="HTH_TETR_2"/>
    <property type="match status" value="1"/>
</dbReference>
<evidence type="ECO:0000259" key="6">
    <source>
        <dbReference type="PROSITE" id="PS50977"/>
    </source>
</evidence>
<accession>A0A9D2EXF1</accession>
<dbReference type="EMBL" id="DXBM01000001">
    <property type="protein sequence ID" value="HIZ45402.1"/>
    <property type="molecule type" value="Genomic_DNA"/>
</dbReference>